<evidence type="ECO:0000256" key="2">
    <source>
        <dbReference type="ARBA" id="ARBA00004853"/>
    </source>
</evidence>
<comment type="cofactor">
    <cofactor evidence="1">
        <name>Zn(2+)</name>
        <dbReference type="ChEBI" id="CHEBI:29105"/>
    </cofactor>
</comment>
<keyword evidence="6" id="KW-0547">Nucleotide-binding</keyword>
<evidence type="ECO:0000256" key="10">
    <source>
        <dbReference type="ARBA" id="ARBA00049295"/>
    </source>
</evidence>
<dbReference type="CDD" id="cd00641">
    <property type="entry name" value="GTP_cyclohydro2"/>
    <property type="match status" value="1"/>
</dbReference>
<dbReference type="InterPro" id="IPR032677">
    <property type="entry name" value="GTP_cyclohydro_II"/>
</dbReference>
<accession>A0ABP4EYK0</accession>
<comment type="pathway">
    <text evidence="2">Cofactor biosynthesis; riboflavin biosynthesis; 5-amino-6-(D-ribitylamino)uracil from GTP: step 1/4.</text>
</comment>
<evidence type="ECO:0000256" key="9">
    <source>
        <dbReference type="ARBA" id="ARBA00023134"/>
    </source>
</evidence>
<dbReference type="Proteomes" id="UP001499979">
    <property type="component" value="Unassembled WGS sequence"/>
</dbReference>
<dbReference type="PANTHER" id="PTHR21327">
    <property type="entry name" value="GTP CYCLOHYDROLASE II-RELATED"/>
    <property type="match status" value="1"/>
</dbReference>
<name>A0ABP4EYK0_9ACTN</name>
<dbReference type="InterPro" id="IPR000926">
    <property type="entry name" value="RibA"/>
</dbReference>
<dbReference type="PANTHER" id="PTHR21327:SF18">
    <property type="entry name" value="3,4-DIHYDROXY-2-BUTANONE 4-PHOSPHATE SYNTHASE"/>
    <property type="match status" value="1"/>
</dbReference>
<evidence type="ECO:0000313" key="13">
    <source>
        <dbReference type="Proteomes" id="UP001499979"/>
    </source>
</evidence>
<dbReference type="Gene3D" id="3.40.50.10990">
    <property type="entry name" value="GTP cyclohydrolase II"/>
    <property type="match status" value="1"/>
</dbReference>
<keyword evidence="9" id="KW-0342">GTP-binding</keyword>
<keyword evidence="8" id="KW-0862">Zinc</keyword>
<evidence type="ECO:0000256" key="6">
    <source>
        <dbReference type="ARBA" id="ARBA00022741"/>
    </source>
</evidence>
<evidence type="ECO:0000256" key="8">
    <source>
        <dbReference type="ARBA" id="ARBA00022833"/>
    </source>
</evidence>
<dbReference type="NCBIfam" id="NF001591">
    <property type="entry name" value="PRK00393.1"/>
    <property type="match status" value="1"/>
</dbReference>
<keyword evidence="7" id="KW-0378">Hydrolase</keyword>
<dbReference type="EMBL" id="BAAAJE010000006">
    <property type="protein sequence ID" value="GAA1137394.1"/>
    <property type="molecule type" value="Genomic_DNA"/>
</dbReference>
<dbReference type="Pfam" id="PF00925">
    <property type="entry name" value="GTP_cyclohydro2"/>
    <property type="match status" value="1"/>
</dbReference>
<keyword evidence="13" id="KW-1185">Reference proteome</keyword>
<sequence length="183" mass="19833">MEAEIVSFDNLPSGAEHIAIVHGGLRPGCLVRVHSECLTGDVFGSTRCDCGDQLRESLELIAEKGGVILYMRQEGRGIGLYKKLEAYLIQDAGADTFSANEALGRRADERTYGECATMLRALGLDEIELMTNNPSKIESLRRSGITIARVRSTGVHLTPENADYLQQKATIAGHSLALGRETA</sequence>
<keyword evidence="4" id="KW-0686">Riboflavin biosynthesis</keyword>
<reference evidence="13" key="1">
    <citation type="journal article" date="2019" name="Int. J. Syst. Evol. Microbiol.">
        <title>The Global Catalogue of Microorganisms (GCM) 10K type strain sequencing project: providing services to taxonomists for standard genome sequencing and annotation.</title>
        <authorList>
            <consortium name="The Broad Institute Genomics Platform"/>
            <consortium name="The Broad Institute Genome Sequencing Center for Infectious Disease"/>
            <person name="Wu L."/>
            <person name="Ma J."/>
        </authorList>
    </citation>
    <scope>NUCLEOTIDE SEQUENCE [LARGE SCALE GENOMIC DNA]</scope>
    <source>
        <strain evidence="13">JCM 11813</strain>
    </source>
</reference>
<evidence type="ECO:0000259" key="11">
    <source>
        <dbReference type="Pfam" id="PF00925"/>
    </source>
</evidence>
<evidence type="ECO:0000256" key="1">
    <source>
        <dbReference type="ARBA" id="ARBA00001947"/>
    </source>
</evidence>
<comment type="catalytic activity">
    <reaction evidence="10">
        <text>GTP + 4 H2O = 2,5-diamino-6-hydroxy-4-(5-phosphoribosylamino)-pyrimidine + formate + 2 phosphate + 3 H(+)</text>
        <dbReference type="Rhea" id="RHEA:23704"/>
        <dbReference type="ChEBI" id="CHEBI:15377"/>
        <dbReference type="ChEBI" id="CHEBI:15378"/>
        <dbReference type="ChEBI" id="CHEBI:15740"/>
        <dbReference type="ChEBI" id="CHEBI:37565"/>
        <dbReference type="ChEBI" id="CHEBI:43474"/>
        <dbReference type="ChEBI" id="CHEBI:58614"/>
        <dbReference type="EC" id="3.5.4.25"/>
    </reaction>
</comment>
<dbReference type="SUPFAM" id="SSF142695">
    <property type="entry name" value="RibA-like"/>
    <property type="match status" value="1"/>
</dbReference>
<keyword evidence="5" id="KW-0479">Metal-binding</keyword>
<evidence type="ECO:0000256" key="7">
    <source>
        <dbReference type="ARBA" id="ARBA00022801"/>
    </source>
</evidence>
<comment type="caution">
    <text evidence="12">The sequence shown here is derived from an EMBL/GenBank/DDBJ whole genome shotgun (WGS) entry which is preliminary data.</text>
</comment>
<evidence type="ECO:0000256" key="4">
    <source>
        <dbReference type="ARBA" id="ARBA00022619"/>
    </source>
</evidence>
<organism evidence="12 13">
    <name type="scientific">Nocardioides aquiterrae</name>
    <dbReference type="NCBI Taxonomy" id="203799"/>
    <lineage>
        <taxon>Bacteria</taxon>
        <taxon>Bacillati</taxon>
        <taxon>Actinomycetota</taxon>
        <taxon>Actinomycetes</taxon>
        <taxon>Propionibacteriales</taxon>
        <taxon>Nocardioidaceae</taxon>
        <taxon>Nocardioides</taxon>
    </lineage>
</organism>
<dbReference type="InterPro" id="IPR036144">
    <property type="entry name" value="RibA-like_sf"/>
</dbReference>
<evidence type="ECO:0000256" key="3">
    <source>
        <dbReference type="ARBA" id="ARBA00012762"/>
    </source>
</evidence>
<dbReference type="EC" id="3.5.4.25" evidence="3"/>
<dbReference type="RefSeq" id="WP_343907036.1">
    <property type="nucleotide sequence ID" value="NZ_BAAAJE010000006.1"/>
</dbReference>
<evidence type="ECO:0000256" key="5">
    <source>
        <dbReference type="ARBA" id="ARBA00022723"/>
    </source>
</evidence>
<evidence type="ECO:0000313" key="12">
    <source>
        <dbReference type="EMBL" id="GAA1137394.1"/>
    </source>
</evidence>
<proteinExistence type="predicted"/>
<protein>
    <recommendedName>
        <fullName evidence="3">GTP cyclohydrolase II</fullName>
        <ecNumber evidence="3">3.5.4.25</ecNumber>
    </recommendedName>
</protein>
<gene>
    <name evidence="12" type="ORF">GCM10009606_16700</name>
</gene>
<feature type="domain" description="GTP cyclohydrolase II" evidence="11">
    <location>
        <begin position="3"/>
        <end position="149"/>
    </location>
</feature>